<dbReference type="EMBL" id="CP025583">
    <property type="protein sequence ID" value="AUM74321.1"/>
    <property type="molecule type" value="Genomic_DNA"/>
</dbReference>
<dbReference type="GO" id="GO:0010181">
    <property type="term" value="F:FMN binding"/>
    <property type="evidence" value="ECO:0007669"/>
    <property type="project" value="TreeGrafter"/>
</dbReference>
<dbReference type="Pfam" id="PF03358">
    <property type="entry name" value="FMN_red"/>
    <property type="match status" value="1"/>
</dbReference>
<dbReference type="Proteomes" id="UP000234882">
    <property type="component" value="Chromosome"/>
</dbReference>
<dbReference type="InterPro" id="IPR029039">
    <property type="entry name" value="Flavoprotein-like_sf"/>
</dbReference>
<dbReference type="PANTHER" id="PTHR30543:SF21">
    <property type="entry name" value="NAD(P)H-DEPENDENT FMN REDUCTASE LOT6"/>
    <property type="match status" value="1"/>
</dbReference>
<dbReference type="GO" id="GO:0016491">
    <property type="term" value="F:oxidoreductase activity"/>
    <property type="evidence" value="ECO:0007669"/>
    <property type="project" value="InterPro"/>
</dbReference>
<dbReference type="InterPro" id="IPR050712">
    <property type="entry name" value="NAD(P)H-dep_reductase"/>
</dbReference>
<dbReference type="Gene3D" id="3.40.50.360">
    <property type="match status" value="1"/>
</dbReference>
<name>A0A2K9MFA1_9RHOB</name>
<dbReference type="KEGG" id="paru:CYR75_08605"/>
<dbReference type="PANTHER" id="PTHR30543">
    <property type="entry name" value="CHROMATE REDUCTASE"/>
    <property type="match status" value="1"/>
</dbReference>
<evidence type="ECO:0000313" key="3">
    <source>
        <dbReference type="Proteomes" id="UP000234882"/>
    </source>
</evidence>
<dbReference type="SUPFAM" id="SSF52218">
    <property type="entry name" value="Flavoproteins"/>
    <property type="match status" value="1"/>
</dbReference>
<proteinExistence type="predicted"/>
<feature type="domain" description="NADPH-dependent FMN reductase-like" evidence="1">
    <location>
        <begin position="1"/>
        <end position="150"/>
    </location>
</feature>
<dbReference type="OrthoDB" id="9812295at2"/>
<dbReference type="InterPro" id="IPR005025">
    <property type="entry name" value="FMN_Rdtase-like_dom"/>
</dbReference>
<organism evidence="2 3">
    <name type="scientific">Paracoccus jeotgali</name>
    <dbReference type="NCBI Taxonomy" id="2065379"/>
    <lineage>
        <taxon>Bacteria</taxon>
        <taxon>Pseudomonadati</taxon>
        <taxon>Pseudomonadota</taxon>
        <taxon>Alphaproteobacteria</taxon>
        <taxon>Rhodobacterales</taxon>
        <taxon>Paracoccaceae</taxon>
        <taxon>Paracoccus</taxon>
    </lineage>
</organism>
<keyword evidence="3" id="KW-1185">Reference proteome</keyword>
<evidence type="ECO:0000313" key="2">
    <source>
        <dbReference type="EMBL" id="AUM74321.1"/>
    </source>
</evidence>
<dbReference type="AlphaFoldDB" id="A0A2K9MFA1"/>
<accession>A0A2K9MFA1</accession>
<dbReference type="GO" id="GO:0005829">
    <property type="term" value="C:cytosol"/>
    <property type="evidence" value="ECO:0007669"/>
    <property type="project" value="TreeGrafter"/>
</dbReference>
<gene>
    <name evidence="2" type="ORF">CYR75_08605</name>
</gene>
<evidence type="ECO:0000259" key="1">
    <source>
        <dbReference type="Pfam" id="PF03358"/>
    </source>
</evidence>
<protein>
    <submittedName>
        <fullName evidence="2">NADPH-dependent FMN reductase</fullName>
    </submittedName>
</protein>
<sequence>MKLNVIIVSTRPTRIGKTVADWFFPYAQSHASGFDEVVLTDLAELDLPLFDEPKHPAMQQYQHDHTKKWSEIVAGSDAFVFVLPEYNFVAPPSFFNALSYLVKEWNYKPAGFVSYGGVSGGLRAVQSAKPVMTTLKMMPLTEQVMIPFVHKQVQDNKLQPNDEMIKSADALLPELAKWAKALKTMR</sequence>
<dbReference type="RefSeq" id="WP_101499667.1">
    <property type="nucleotide sequence ID" value="NZ_CP025583.1"/>
</dbReference>
<reference evidence="3" key="1">
    <citation type="submission" date="2017-12" db="EMBL/GenBank/DDBJ databases">
        <title>Genomic analysis of Paracoccus sp. CBA4604.</title>
        <authorList>
            <person name="Roh S.W."/>
            <person name="Kim J.Y."/>
            <person name="Kim J.S."/>
        </authorList>
    </citation>
    <scope>NUCLEOTIDE SEQUENCE [LARGE SCALE GENOMIC DNA]</scope>
    <source>
        <strain evidence="3">CBA4604</strain>
    </source>
</reference>